<dbReference type="AlphaFoldDB" id="A0A0K3CHN0"/>
<feature type="compositionally biased region" description="Acidic residues" evidence="9">
    <location>
        <begin position="415"/>
        <end position="427"/>
    </location>
</feature>
<dbReference type="InterPro" id="IPR036427">
    <property type="entry name" value="Bromodomain-like_sf"/>
</dbReference>
<dbReference type="CDD" id="cd04369">
    <property type="entry name" value="Bromodomain"/>
    <property type="match status" value="2"/>
</dbReference>
<dbReference type="Proteomes" id="UP000199069">
    <property type="component" value="Unassembled WGS sequence"/>
</dbReference>
<dbReference type="InterPro" id="IPR001487">
    <property type="entry name" value="Bromodomain"/>
</dbReference>
<feature type="region of interest" description="Disordered" evidence="9">
    <location>
        <begin position="204"/>
        <end position="254"/>
    </location>
</feature>
<keyword evidence="11" id="KW-0031">Aminopeptidase</keyword>
<dbReference type="Pfam" id="PF00439">
    <property type="entry name" value="Bromodomain"/>
    <property type="match status" value="2"/>
</dbReference>
<keyword evidence="3" id="KW-0156">Chromatin regulator</keyword>
<dbReference type="SMART" id="SM00297">
    <property type="entry name" value="BROMO"/>
    <property type="match status" value="2"/>
</dbReference>
<dbReference type="GO" id="GO:0006338">
    <property type="term" value="P:chromatin remodeling"/>
    <property type="evidence" value="ECO:0007669"/>
    <property type="project" value="InterPro"/>
</dbReference>
<keyword evidence="11" id="KW-0378">Hydrolase</keyword>
<evidence type="ECO:0000256" key="9">
    <source>
        <dbReference type="SAM" id="MobiDB-lite"/>
    </source>
</evidence>
<proteinExistence type="predicted"/>
<dbReference type="EMBL" id="CWKI01000008">
    <property type="protein sequence ID" value="CTR08453.1"/>
    <property type="molecule type" value="Genomic_DNA"/>
</dbReference>
<dbReference type="GO" id="GO:0006368">
    <property type="term" value="P:transcription elongation by RNA polymerase II"/>
    <property type="evidence" value="ECO:0007669"/>
    <property type="project" value="TreeGrafter"/>
</dbReference>
<evidence type="ECO:0000256" key="6">
    <source>
        <dbReference type="ARBA" id="ARBA00023163"/>
    </source>
</evidence>
<dbReference type="Gene3D" id="1.20.920.10">
    <property type="entry name" value="Bromodomain-like"/>
    <property type="match status" value="2"/>
</dbReference>
<feature type="compositionally biased region" description="Polar residues" evidence="9">
    <location>
        <begin position="1"/>
        <end position="16"/>
    </location>
</feature>
<dbReference type="InterPro" id="IPR037382">
    <property type="entry name" value="Rsc/polybromo"/>
</dbReference>
<evidence type="ECO:0000256" key="5">
    <source>
        <dbReference type="ARBA" id="ARBA00023117"/>
    </source>
</evidence>
<keyword evidence="2" id="KW-0677">Repeat</keyword>
<keyword evidence="6" id="KW-0804">Transcription</keyword>
<sequence>MSDAGASTPTPGSSGAATARQKRVRGAVDLNNIVDGERTRRRTSNALDVSLRSPGLVGCFWACFAQGGQGRPIPPMYPQRIQKEGPARVCSPFPVPLEGDLPKLTVFSCDSARCSSSRPLYYAFAELPSPQDYPDYYRMIKKPISYAEIKEKLDQMGYTCLSEVRNDFNQMYVNAKRYNAPGSPLFLDAKRQHKLLKDTYAVMTGEDKDDEETGRAGSVGPNSDPTYGEGSSRRSGRKREDGGGGGGGGGDKQKGIAMKTWLLKKLDETMAPVDMNGRPYADNFMTLPDRDAWPHYYQVIPRPVSFEVVRSRLNKRSYHGVQHFVDDVNMIFSNAMFYNEEGSRIWKDALFLQQHFAEVMSEQPPSFTLLRKRQVDQDIPTTTPQPPQPPARRRRQSSAIPTTTMSPEAGNEQAYEPDEDEEMDDDESRQGSVAPVGIVDPLRPKVEDIPLADPYALPGIPVNALSAPAYPPQASPTLPTGLPALPSFDATANSLMGLASSSSGIFGAHDVAMASPASYGANGHPSPAASNGTLAPVSRLVARAPLAGEVPLVSRFEVTLVTSSPSKQSIRKTVILDNSSVRQHSLSVPFSTERVELAPVFRRSPGAPASPTSKGKGKAVENGLGLDANGYEPTPQVTVTARPSGATISPVADLPPAPGAGDLSVHSPASSATRYALVPRKGLNVVEVVARPAVAIAGEEGGEEVYRLFVTK</sequence>
<protein>
    <submittedName>
        <fullName evidence="11">BY PROTMAP: gi|342321581|gb|EGU13514.1| Methionine aminopeptidase [Rhodotorula glutinis ATCC 204091]</fullName>
    </submittedName>
</protein>
<evidence type="ECO:0000256" key="4">
    <source>
        <dbReference type="ARBA" id="ARBA00023015"/>
    </source>
</evidence>
<organism evidence="11 12">
    <name type="scientific">Rhodotorula toruloides</name>
    <name type="common">Yeast</name>
    <name type="synonym">Rhodosporidium toruloides</name>
    <dbReference type="NCBI Taxonomy" id="5286"/>
    <lineage>
        <taxon>Eukaryota</taxon>
        <taxon>Fungi</taxon>
        <taxon>Dikarya</taxon>
        <taxon>Basidiomycota</taxon>
        <taxon>Pucciniomycotina</taxon>
        <taxon>Microbotryomycetes</taxon>
        <taxon>Sporidiobolales</taxon>
        <taxon>Sporidiobolaceae</taxon>
        <taxon>Rhodotorula</taxon>
    </lineage>
</organism>
<comment type="subcellular location">
    <subcellularLocation>
        <location evidence="1">Nucleus</location>
    </subcellularLocation>
</comment>
<dbReference type="GO" id="GO:0003682">
    <property type="term" value="F:chromatin binding"/>
    <property type="evidence" value="ECO:0007669"/>
    <property type="project" value="TreeGrafter"/>
</dbReference>
<keyword evidence="5 8" id="KW-0103">Bromodomain</keyword>
<dbReference type="PROSITE" id="PS50014">
    <property type="entry name" value="BROMODOMAIN_2"/>
    <property type="match status" value="2"/>
</dbReference>
<gene>
    <name evidence="11" type="primary">FGENESH: predicted gene_8.169</name>
    <name evidence="11" type="ORF">BN2166_0043140</name>
</gene>
<feature type="region of interest" description="Disordered" evidence="9">
    <location>
        <begin position="1"/>
        <end position="22"/>
    </location>
</feature>
<dbReference type="STRING" id="5286.A0A0K3CHN0"/>
<dbReference type="PRINTS" id="PR00503">
    <property type="entry name" value="BROMODOMAIN"/>
</dbReference>
<dbReference type="OMA" id="DTYAVMT"/>
<dbReference type="PANTHER" id="PTHR16062">
    <property type="entry name" value="SWI/SNF-RELATED"/>
    <property type="match status" value="1"/>
</dbReference>
<evidence type="ECO:0000256" key="3">
    <source>
        <dbReference type="ARBA" id="ARBA00022853"/>
    </source>
</evidence>
<feature type="region of interest" description="Disordered" evidence="9">
    <location>
        <begin position="602"/>
        <end position="623"/>
    </location>
</feature>
<evidence type="ECO:0000256" key="8">
    <source>
        <dbReference type="PROSITE-ProRule" id="PRU00035"/>
    </source>
</evidence>
<reference evidence="11 12" key="1">
    <citation type="submission" date="2015-07" db="EMBL/GenBank/DDBJ databases">
        <authorList>
            <person name="Cajimat M.N.B."/>
            <person name="Milazzo M.L."/>
            <person name="Fulhorst C.F."/>
        </authorList>
    </citation>
    <scope>NUCLEOTIDE SEQUENCE [LARGE SCALE GENOMIC DNA]</scope>
    <source>
        <strain evidence="11">Single colony</strain>
    </source>
</reference>
<dbReference type="GO" id="GO:0016586">
    <property type="term" value="C:RSC-type complex"/>
    <property type="evidence" value="ECO:0007669"/>
    <property type="project" value="InterPro"/>
</dbReference>
<evidence type="ECO:0000313" key="11">
    <source>
        <dbReference type="EMBL" id="CTR08453.1"/>
    </source>
</evidence>
<keyword evidence="11" id="KW-0645">Protease</keyword>
<dbReference type="PANTHER" id="PTHR16062:SF19">
    <property type="entry name" value="PROTEIN POLYBROMO-1"/>
    <property type="match status" value="1"/>
</dbReference>
<feature type="domain" description="Bromo" evidence="10">
    <location>
        <begin position="276"/>
        <end position="346"/>
    </location>
</feature>
<evidence type="ECO:0000256" key="2">
    <source>
        <dbReference type="ARBA" id="ARBA00022737"/>
    </source>
</evidence>
<keyword evidence="7" id="KW-0539">Nucleus</keyword>
<dbReference type="SUPFAM" id="SSF47370">
    <property type="entry name" value="Bromodomain"/>
    <property type="match status" value="2"/>
</dbReference>
<evidence type="ECO:0000313" key="12">
    <source>
        <dbReference type="Proteomes" id="UP000199069"/>
    </source>
</evidence>
<evidence type="ECO:0000256" key="1">
    <source>
        <dbReference type="ARBA" id="ARBA00004123"/>
    </source>
</evidence>
<keyword evidence="12" id="KW-1185">Reference proteome</keyword>
<keyword evidence="4" id="KW-0805">Transcription regulation</keyword>
<feature type="region of interest" description="Disordered" evidence="9">
    <location>
        <begin position="377"/>
        <end position="439"/>
    </location>
</feature>
<feature type="domain" description="Bromo" evidence="10">
    <location>
        <begin position="116"/>
        <end position="186"/>
    </location>
</feature>
<evidence type="ECO:0000259" key="10">
    <source>
        <dbReference type="PROSITE" id="PS50014"/>
    </source>
</evidence>
<evidence type="ECO:0000256" key="7">
    <source>
        <dbReference type="ARBA" id="ARBA00023242"/>
    </source>
</evidence>
<accession>A0A0K3CHN0</accession>
<dbReference type="GO" id="GO:0004177">
    <property type="term" value="F:aminopeptidase activity"/>
    <property type="evidence" value="ECO:0007669"/>
    <property type="project" value="UniProtKB-KW"/>
</dbReference>
<name>A0A0K3CHN0_RHOTO</name>